<organism evidence="1 2">
    <name type="scientific">Amborella trichopoda</name>
    <dbReference type="NCBI Taxonomy" id="13333"/>
    <lineage>
        <taxon>Eukaryota</taxon>
        <taxon>Viridiplantae</taxon>
        <taxon>Streptophyta</taxon>
        <taxon>Embryophyta</taxon>
        <taxon>Tracheophyta</taxon>
        <taxon>Spermatophyta</taxon>
        <taxon>Magnoliopsida</taxon>
        <taxon>Amborellales</taxon>
        <taxon>Amborellaceae</taxon>
        <taxon>Amborella</taxon>
    </lineage>
</organism>
<dbReference type="HOGENOM" id="CLU_1940974_0_0_1"/>
<evidence type="ECO:0000313" key="2">
    <source>
        <dbReference type="Proteomes" id="UP000017836"/>
    </source>
</evidence>
<gene>
    <name evidence="1" type="ORF">AMTR_s00093p00078990</name>
</gene>
<accession>W1NSN7</accession>
<proteinExistence type="predicted"/>
<reference evidence="2" key="1">
    <citation type="journal article" date="2013" name="Science">
        <title>The Amborella genome and the evolution of flowering plants.</title>
        <authorList>
            <consortium name="Amborella Genome Project"/>
        </authorList>
    </citation>
    <scope>NUCLEOTIDE SEQUENCE [LARGE SCALE GENOMIC DNA]</scope>
</reference>
<dbReference type="Gramene" id="ERM98797">
    <property type="protein sequence ID" value="ERM98797"/>
    <property type="gene ID" value="AMTR_s00093p00078990"/>
</dbReference>
<dbReference type="Proteomes" id="UP000017836">
    <property type="component" value="Unassembled WGS sequence"/>
</dbReference>
<keyword evidence="2" id="KW-1185">Reference proteome</keyword>
<evidence type="ECO:0000313" key="1">
    <source>
        <dbReference type="EMBL" id="ERM98797.1"/>
    </source>
</evidence>
<dbReference type="EMBL" id="KI395256">
    <property type="protein sequence ID" value="ERM98797.1"/>
    <property type="molecule type" value="Genomic_DNA"/>
</dbReference>
<name>W1NSN7_AMBTC</name>
<sequence>MIDTALSVSDAIGNFACNVPPSFKSHFEQVSCSGDSVLLARLFLAWWRYLGLTVFEMELAALAVLLDFWSPLEVMGASNGNGVRFLPLPVTCSMIEVPSMCCLRTFGMALVVIRVASEPSFLKCFEVGSL</sequence>
<protein>
    <submittedName>
        <fullName evidence="1">Uncharacterized protein</fullName>
    </submittedName>
</protein>
<dbReference type="AlphaFoldDB" id="W1NSN7"/>